<dbReference type="Gene3D" id="3.40.50.300">
    <property type="entry name" value="P-loop containing nucleotide triphosphate hydrolases"/>
    <property type="match status" value="2"/>
</dbReference>
<feature type="transmembrane region" description="Helical" evidence="9">
    <location>
        <begin position="857"/>
        <end position="878"/>
    </location>
</feature>
<dbReference type="InterPro" id="IPR027417">
    <property type="entry name" value="P-loop_NTPase"/>
</dbReference>
<dbReference type="InterPro" id="IPR011527">
    <property type="entry name" value="ABC1_TM_dom"/>
</dbReference>
<dbReference type="PANTHER" id="PTHR24223:SF443">
    <property type="entry name" value="MULTIDRUG-RESISTANCE LIKE PROTEIN 1, ISOFORM I"/>
    <property type="match status" value="1"/>
</dbReference>
<feature type="transmembrane region" description="Helical" evidence="9">
    <location>
        <begin position="934"/>
        <end position="952"/>
    </location>
</feature>
<keyword evidence="7 9" id="KW-1133">Transmembrane helix</keyword>
<dbReference type="GO" id="GO:0016887">
    <property type="term" value="F:ATP hydrolysis activity"/>
    <property type="evidence" value="ECO:0007669"/>
    <property type="project" value="InterPro"/>
</dbReference>
<dbReference type="Gene3D" id="1.20.1560.10">
    <property type="entry name" value="ABC transporter type 1, transmembrane domain"/>
    <property type="match status" value="2"/>
</dbReference>
<dbReference type="FunFam" id="1.20.1560.10:FF:000242">
    <property type="entry name" value="Uncharacterized protein"/>
    <property type="match status" value="1"/>
</dbReference>
<feature type="transmembrane region" description="Helical" evidence="9">
    <location>
        <begin position="1046"/>
        <end position="1066"/>
    </location>
</feature>
<keyword evidence="6" id="KW-0067">ATP-binding</keyword>
<dbReference type="OrthoDB" id="6500128at2759"/>
<gene>
    <name evidence="12" type="ORF">PR002_g8956</name>
</gene>
<dbReference type="InterPro" id="IPR044746">
    <property type="entry name" value="ABCC_6TM_D1"/>
</dbReference>
<dbReference type="GO" id="GO:0005774">
    <property type="term" value="C:vacuolar membrane"/>
    <property type="evidence" value="ECO:0007669"/>
    <property type="project" value="UniProtKB-SubCell"/>
</dbReference>
<keyword evidence="5" id="KW-0547">Nucleotide-binding</keyword>
<feature type="domain" description="ABC transporter" evidence="10">
    <location>
        <begin position="480"/>
        <end position="723"/>
    </location>
</feature>
<dbReference type="InterPro" id="IPR050173">
    <property type="entry name" value="ABC_transporter_C-like"/>
</dbReference>
<evidence type="ECO:0000256" key="8">
    <source>
        <dbReference type="ARBA" id="ARBA00023136"/>
    </source>
</evidence>
<dbReference type="InterPro" id="IPR044726">
    <property type="entry name" value="ABCC_6TM_D2"/>
</dbReference>
<dbReference type="PROSITE" id="PS50893">
    <property type="entry name" value="ABC_TRANSPORTER_2"/>
    <property type="match status" value="2"/>
</dbReference>
<evidence type="ECO:0000256" key="5">
    <source>
        <dbReference type="ARBA" id="ARBA00022741"/>
    </source>
</evidence>
<feature type="domain" description="ABC transporter" evidence="10">
    <location>
        <begin position="1145"/>
        <end position="1379"/>
    </location>
</feature>
<evidence type="ECO:0000256" key="2">
    <source>
        <dbReference type="ARBA" id="ARBA00022448"/>
    </source>
</evidence>
<dbReference type="GO" id="GO:0005524">
    <property type="term" value="F:ATP binding"/>
    <property type="evidence" value="ECO:0007669"/>
    <property type="project" value="UniProtKB-KW"/>
</dbReference>
<feature type="transmembrane region" description="Helical" evidence="9">
    <location>
        <begin position="109"/>
        <end position="129"/>
    </location>
</feature>
<dbReference type="PROSITE" id="PS50929">
    <property type="entry name" value="ABC_TM1F"/>
    <property type="match status" value="2"/>
</dbReference>
<dbReference type="GO" id="GO:0140359">
    <property type="term" value="F:ABC-type transporter activity"/>
    <property type="evidence" value="ECO:0007669"/>
    <property type="project" value="InterPro"/>
</dbReference>
<feature type="domain" description="ABC transmembrane type-1" evidence="11">
    <location>
        <begin position="810"/>
        <end position="1097"/>
    </location>
</feature>
<name>A0A6A3MUR7_9STRA</name>
<feature type="transmembrane region" description="Helical" evidence="9">
    <location>
        <begin position="149"/>
        <end position="172"/>
    </location>
</feature>
<reference evidence="12 13" key="1">
    <citation type="submission" date="2018-09" db="EMBL/GenBank/DDBJ databases">
        <title>Genomic investigation of the strawberry pathogen Phytophthora fragariae indicates pathogenicity is determined by transcriptional variation in three key races.</title>
        <authorList>
            <person name="Adams T.M."/>
            <person name="Armitage A.D."/>
            <person name="Sobczyk M.K."/>
            <person name="Bates H.J."/>
            <person name="Dunwell J.M."/>
            <person name="Nellist C.F."/>
            <person name="Harrison R.J."/>
        </authorList>
    </citation>
    <scope>NUCLEOTIDE SEQUENCE [LARGE SCALE GENOMIC DNA]</scope>
    <source>
        <strain evidence="12 13">SCRP324</strain>
    </source>
</reference>
<evidence type="ECO:0000313" key="13">
    <source>
        <dbReference type="Proteomes" id="UP000435112"/>
    </source>
</evidence>
<dbReference type="FunFam" id="3.40.50.300:FF:004734">
    <property type="entry name" value="Predicted protein"/>
    <property type="match status" value="1"/>
</dbReference>
<keyword evidence="3 9" id="KW-0812">Transmembrane</keyword>
<accession>A0A6A3MUR7</accession>
<dbReference type="FunFam" id="1.20.1560.10:FF:000123">
    <property type="entry name" value="Mini-chromosome maintenance complex-binding protein"/>
    <property type="match status" value="1"/>
</dbReference>
<evidence type="ECO:0000256" key="6">
    <source>
        <dbReference type="ARBA" id="ARBA00022840"/>
    </source>
</evidence>
<feature type="transmembrane region" description="Helical" evidence="9">
    <location>
        <begin position="229"/>
        <end position="248"/>
    </location>
</feature>
<comment type="subcellular location">
    <subcellularLocation>
        <location evidence="1">Vacuole membrane</location>
        <topology evidence="1">Multi-pass membrane protein</topology>
    </subcellularLocation>
</comment>
<dbReference type="CDD" id="cd18580">
    <property type="entry name" value="ABC_6TM_ABCC_D2"/>
    <property type="match status" value="1"/>
</dbReference>
<sequence>MGGHPHYVEPPPTCPSASVKAMRTPLSQLPNPLATASLPSVVLAQWMQPMISLGSRQILELDDMWPVCSSDTCKTLEQRFRRVYDPHRRQVLGLSPVFVAYVKTFQTQIAVVLLGCVVYVLALGLQTYVTRALLEFLNGEENLFHIDSGYWLVAMMTGSSLVAVCALNYLFFVASRIGSNMRSLTMSLVYEKALKLSSAARQEYSTGEILTLMSVDTERVFTAMVQGPWLVMGPLAFVVSCALIGFIFDFYAALAGAVVLTAVMAISVQQGDRIAELQRHLLRVIDERVKVTSETLQGIRVMKFYAWEDSLAQRVEKLRVREVGLLRKFHSYQVLNTVMLFITPTFLSGATLGVYVLIRHTITVVEAFTLVAMVNISRAPLNQLPQAIGGLSKAKIAYTRIDAFLSSDEVAAVPGILPNSSKRTESTSTKEVPLLSACAELESAGVGRGHISIRDGSFEWPANLNGGDVVVVTAAADDDIQRESLDKVALAIYSPRTSGNADQRSPLSSEKQGFQLHGLNIEIERGSLVMIVGKVGSGKSSLINAILGEMPRTSGMLETSGRVAYVSQDTWIRNATLRDNILFEQDYDAELYARVLDASQLAMDLKALPNGDGTEIGERGINLSGGQKARVAIARAMYRSGTDVLILDDPLSAVDPHVAHAIFDECIVKLAAGQTRLLVVNSHYDLLARAEHIVMMHDGVIAAQGSYESVLAQFPHLATHDTSIQGDNTKSIAESVTVAAEEGDDDVLQVSSGEDCNVEADTNEAAKAQVVQECEGKAAGRLIRAEDRVKGKVGASVYKAYFDETGFNGLVVIFAVVLAYCTGQAARTVVDWWPGHWARNMPRRGVDPTYSGTNFGMWYLGFLVLCTVLSFGRALMIIESCVRSSQNMHDELFRRVLRAPVTRYFDVTPMGQILNRFSSDLDQMDSILPQEYQLLLQNASLALGALIVSAFASYWIGVAYIPIFLVFLYIGQYFKKSSREIKRLEGVTRTPVYNLFSETLSGLSTIRAFHMQDTFINQNRRVVDTNANLYLTYWAASRWLATRLDFLSVAIIFIVSLYLVATAGSVGSLTSGLSLTYSLMLTSMVQWVMRSVDRTDNAMTSVERLLYFRQIESEDTAGKIINELTARDPQSTGGTPRSWPSRGTIRFDQLCLRYRPELPLVLKGVDLDVAAGEKVGICGRTGAGKSSLMVALFRICDFDSGRVLIDDVDISSVNLRELRRSLAIIPQDPVLFSGPLRDNLDPFHEYADARIWRVLKQVHMADSLRRWGAGLDLEVAEGGDNLSVGQRQLICIGRALLKNSKVVVLDEATANVDTATDALIQTTIQDTFEDKTVLTIAHRINTIMHCDKIAVMDAGRVAEFGSPSELLARPQSVFAALAKRSGTA</sequence>
<dbReference type="PROSITE" id="PS00211">
    <property type="entry name" value="ABC_TRANSPORTER_1"/>
    <property type="match status" value="2"/>
</dbReference>
<evidence type="ECO:0000256" key="9">
    <source>
        <dbReference type="SAM" id="Phobius"/>
    </source>
</evidence>
<dbReference type="InterPro" id="IPR003593">
    <property type="entry name" value="AAA+_ATPase"/>
</dbReference>
<evidence type="ECO:0000256" key="1">
    <source>
        <dbReference type="ARBA" id="ARBA00004128"/>
    </source>
</evidence>
<evidence type="ECO:0000256" key="4">
    <source>
        <dbReference type="ARBA" id="ARBA00022737"/>
    </source>
</evidence>
<evidence type="ECO:0000256" key="7">
    <source>
        <dbReference type="ARBA" id="ARBA00022989"/>
    </source>
</evidence>
<dbReference type="FunFam" id="3.40.50.300:FF:000997">
    <property type="entry name" value="Multidrug resistance-associated protein 1"/>
    <property type="match status" value="1"/>
</dbReference>
<proteinExistence type="predicted"/>
<keyword evidence="2" id="KW-0813">Transport</keyword>
<keyword evidence="4" id="KW-0677">Repeat</keyword>
<dbReference type="EMBL" id="QXFU01000464">
    <property type="protein sequence ID" value="KAE9032912.1"/>
    <property type="molecule type" value="Genomic_DNA"/>
</dbReference>
<dbReference type="PANTHER" id="PTHR24223">
    <property type="entry name" value="ATP-BINDING CASSETTE SUB-FAMILY C"/>
    <property type="match status" value="1"/>
</dbReference>
<dbReference type="Pfam" id="PF00664">
    <property type="entry name" value="ABC_membrane"/>
    <property type="match status" value="2"/>
</dbReference>
<evidence type="ECO:0000256" key="3">
    <source>
        <dbReference type="ARBA" id="ARBA00022692"/>
    </source>
</evidence>
<dbReference type="InterPro" id="IPR036640">
    <property type="entry name" value="ABC1_TM_sf"/>
</dbReference>
<feature type="domain" description="ABC transmembrane type-1" evidence="11">
    <location>
        <begin position="110"/>
        <end position="393"/>
    </location>
</feature>
<dbReference type="SMART" id="SM00382">
    <property type="entry name" value="AAA"/>
    <property type="match status" value="2"/>
</dbReference>
<evidence type="ECO:0000259" key="10">
    <source>
        <dbReference type="PROSITE" id="PS50893"/>
    </source>
</evidence>
<dbReference type="Proteomes" id="UP000435112">
    <property type="component" value="Unassembled WGS sequence"/>
</dbReference>
<evidence type="ECO:0000313" key="12">
    <source>
        <dbReference type="EMBL" id="KAE9032912.1"/>
    </source>
</evidence>
<dbReference type="SUPFAM" id="SSF90123">
    <property type="entry name" value="ABC transporter transmembrane region"/>
    <property type="match status" value="2"/>
</dbReference>
<dbReference type="SUPFAM" id="SSF52540">
    <property type="entry name" value="P-loop containing nucleoside triphosphate hydrolases"/>
    <property type="match status" value="2"/>
</dbReference>
<dbReference type="CDD" id="cd03244">
    <property type="entry name" value="ABCC_MRP_domain2"/>
    <property type="match status" value="1"/>
</dbReference>
<protein>
    <submittedName>
        <fullName evidence="12">Multidrug resistance-associated protein 1</fullName>
    </submittedName>
</protein>
<feature type="transmembrane region" description="Helical" evidence="9">
    <location>
        <begin position="334"/>
        <end position="358"/>
    </location>
</feature>
<feature type="transmembrane region" description="Helical" evidence="9">
    <location>
        <begin position="958"/>
        <end position="974"/>
    </location>
</feature>
<keyword evidence="8 9" id="KW-0472">Membrane</keyword>
<dbReference type="InterPro" id="IPR017871">
    <property type="entry name" value="ABC_transporter-like_CS"/>
</dbReference>
<evidence type="ECO:0000259" key="11">
    <source>
        <dbReference type="PROSITE" id="PS50929"/>
    </source>
</evidence>
<dbReference type="CDD" id="cd18579">
    <property type="entry name" value="ABC_6TM_ABCC_D1"/>
    <property type="match status" value="1"/>
</dbReference>
<dbReference type="InterPro" id="IPR003439">
    <property type="entry name" value="ABC_transporter-like_ATP-bd"/>
</dbReference>
<dbReference type="CDD" id="cd03250">
    <property type="entry name" value="ABCC_MRP_domain1"/>
    <property type="match status" value="1"/>
</dbReference>
<organism evidence="12 13">
    <name type="scientific">Phytophthora rubi</name>
    <dbReference type="NCBI Taxonomy" id="129364"/>
    <lineage>
        <taxon>Eukaryota</taxon>
        <taxon>Sar</taxon>
        <taxon>Stramenopiles</taxon>
        <taxon>Oomycota</taxon>
        <taxon>Peronosporomycetes</taxon>
        <taxon>Peronosporales</taxon>
        <taxon>Peronosporaceae</taxon>
        <taxon>Phytophthora</taxon>
    </lineage>
</organism>
<comment type="caution">
    <text evidence="12">The sequence shown here is derived from an EMBL/GenBank/DDBJ whole genome shotgun (WGS) entry which is preliminary data.</text>
</comment>
<dbReference type="Pfam" id="PF00005">
    <property type="entry name" value="ABC_tran"/>
    <property type="match status" value="2"/>
</dbReference>